<keyword evidence="3" id="KW-0378">Hydrolase</keyword>
<dbReference type="EMBL" id="CP011770">
    <property type="protein sequence ID" value="AKM11305.1"/>
    <property type="molecule type" value="Genomic_DNA"/>
</dbReference>
<gene>
    <name evidence="12" type="ORF">AB433_17085</name>
</gene>
<proteinExistence type="inferred from homology"/>
<comment type="similarity">
    <text evidence="1">Belongs to the helicase family. UvrD subfamily.</text>
</comment>
<evidence type="ECO:0000256" key="5">
    <source>
        <dbReference type="ARBA" id="ARBA00022840"/>
    </source>
</evidence>
<dbReference type="Proteomes" id="UP000035287">
    <property type="component" value="Chromosome"/>
</dbReference>
<dbReference type="Pfam" id="PF00580">
    <property type="entry name" value="UvrD-helicase"/>
    <property type="match status" value="1"/>
</dbReference>
<accession>A0A0G3XIA4</accession>
<dbReference type="InterPro" id="IPR000212">
    <property type="entry name" value="DNA_helicase_UvrD/REP"/>
</dbReference>
<dbReference type="GO" id="GO:0043138">
    <property type="term" value="F:3'-5' DNA helicase activity"/>
    <property type="evidence" value="ECO:0007669"/>
    <property type="project" value="UniProtKB-EC"/>
</dbReference>
<dbReference type="PATRIC" id="fig|1348774.3.peg.3591"/>
<dbReference type="OrthoDB" id="9806690at2"/>
<evidence type="ECO:0000256" key="6">
    <source>
        <dbReference type="ARBA" id="ARBA00023125"/>
    </source>
</evidence>
<name>A0A0G3XIA4_9SPHN</name>
<organism evidence="12 13">
    <name type="scientific">Croceicoccus naphthovorans</name>
    <dbReference type="NCBI Taxonomy" id="1348774"/>
    <lineage>
        <taxon>Bacteria</taxon>
        <taxon>Pseudomonadati</taxon>
        <taxon>Pseudomonadota</taxon>
        <taxon>Alphaproteobacteria</taxon>
        <taxon>Sphingomonadales</taxon>
        <taxon>Erythrobacteraceae</taxon>
        <taxon>Croceicoccus</taxon>
    </lineage>
</organism>
<comment type="catalytic activity">
    <reaction evidence="8">
        <text>Couples ATP hydrolysis with the unwinding of duplex DNA by translocating in the 3'-5' direction.</text>
        <dbReference type="EC" id="5.6.2.4"/>
    </reaction>
</comment>
<dbReference type="InterPro" id="IPR013986">
    <property type="entry name" value="DExx_box_DNA_helicase_dom_sf"/>
</dbReference>
<evidence type="ECO:0000256" key="10">
    <source>
        <dbReference type="ARBA" id="ARBA00034923"/>
    </source>
</evidence>
<sequence>MSEFLSSLNERQAAAVSWQDGPLLVLAGPGSGKTTVLTRRIGRMIQQSPDDHYRVLGLTFTNKAAAEMRARIEKLAPGSGNRVLLTTFHSFAGDLLRQHGHLLGLKPDFTILTQDGERIGLLDEAIADAGRSFEVSEFSGERLLPLINRLLENDVGDERVEKIVATLPEERRASVSAVYRAYKDRLIAANSLDFPSMISEAVRVLRTHAAVAKQIRRIYRYVCVDEFQDTNFAQYSLLICLVASDSRNLFVVADDDQIIYQWNGASPARLEGLKRDFEMTVLQLPTNYRCPPAVIDIANKLIANNSTRTANKDQLLAEKPATEDQGLNLYHFPDFESEVAWVAQDISAKSASERERCVVLARTRKTLERAVEHLGNNGVTAYLANRKDEFVSAPLRWLHAALRLANSSNDREQTRRLTRAFFALEGLQIDPAGVTSAAEAFEGSALRSFLNLALERNELSDHTRKYLVSALPQLVERLDFRSFCASTFEWFAGLPDQPFLASSNDFSEFEDEKKVWEALVADIEAQFGKESVTLHMLLQELDLRSKTPPQPKEAVPCFTIHASKGMEFGHVYLIAMVEDQLPSWAAVKKGAESPEMQEERRNCFVAITRTEDSLTLTYSDKVFGWQKAPSRFLREMGFQV</sequence>
<evidence type="ECO:0000313" key="13">
    <source>
        <dbReference type="Proteomes" id="UP000035287"/>
    </source>
</evidence>
<dbReference type="KEGG" id="cna:AB433_17085"/>
<reference evidence="12 13" key="1">
    <citation type="submission" date="2015-06" db="EMBL/GenBank/DDBJ databases">
        <authorList>
            <person name="Zeng Y."/>
            <person name="Huang Y."/>
        </authorList>
    </citation>
    <scope>NUCLEOTIDE SEQUENCE [LARGE SCALE GENOMIC DNA]</scope>
    <source>
        <strain evidence="12 13">PQ-2</strain>
    </source>
</reference>
<dbReference type="Pfam" id="PF13361">
    <property type="entry name" value="UvrD_C"/>
    <property type="match status" value="2"/>
</dbReference>
<dbReference type="GO" id="GO:0000725">
    <property type="term" value="P:recombinational repair"/>
    <property type="evidence" value="ECO:0007669"/>
    <property type="project" value="TreeGrafter"/>
</dbReference>
<evidence type="ECO:0000256" key="11">
    <source>
        <dbReference type="ARBA" id="ARBA00048988"/>
    </source>
</evidence>
<dbReference type="PROSITE" id="PS51217">
    <property type="entry name" value="UVRD_HELICASE_CTER"/>
    <property type="match status" value="1"/>
</dbReference>
<comment type="catalytic activity">
    <reaction evidence="11">
        <text>ATP + H2O = ADP + phosphate + H(+)</text>
        <dbReference type="Rhea" id="RHEA:13065"/>
        <dbReference type="ChEBI" id="CHEBI:15377"/>
        <dbReference type="ChEBI" id="CHEBI:15378"/>
        <dbReference type="ChEBI" id="CHEBI:30616"/>
        <dbReference type="ChEBI" id="CHEBI:43474"/>
        <dbReference type="ChEBI" id="CHEBI:456216"/>
        <dbReference type="EC" id="5.6.2.4"/>
    </reaction>
</comment>
<dbReference type="PANTHER" id="PTHR11070:SF2">
    <property type="entry name" value="ATP-DEPENDENT DNA HELICASE SRS2"/>
    <property type="match status" value="1"/>
</dbReference>
<dbReference type="GO" id="GO:0003677">
    <property type="term" value="F:DNA binding"/>
    <property type="evidence" value="ECO:0007669"/>
    <property type="project" value="UniProtKB-KW"/>
</dbReference>
<dbReference type="RefSeq" id="WP_047822734.1">
    <property type="nucleotide sequence ID" value="NZ_CP011770.1"/>
</dbReference>
<evidence type="ECO:0000256" key="3">
    <source>
        <dbReference type="ARBA" id="ARBA00022801"/>
    </source>
</evidence>
<keyword evidence="6" id="KW-0238">DNA-binding</keyword>
<dbReference type="Gene3D" id="3.40.50.300">
    <property type="entry name" value="P-loop containing nucleotide triphosphate hydrolases"/>
    <property type="match status" value="2"/>
</dbReference>
<dbReference type="PROSITE" id="PS51198">
    <property type="entry name" value="UVRD_HELICASE_ATP_BIND"/>
    <property type="match status" value="1"/>
</dbReference>
<dbReference type="InterPro" id="IPR027417">
    <property type="entry name" value="P-loop_NTPase"/>
</dbReference>
<keyword evidence="13" id="KW-1185">Reference proteome</keyword>
<dbReference type="Gene3D" id="1.10.10.160">
    <property type="match status" value="1"/>
</dbReference>
<evidence type="ECO:0000256" key="1">
    <source>
        <dbReference type="ARBA" id="ARBA00009922"/>
    </source>
</evidence>
<dbReference type="STRING" id="1348774.AB433_17085"/>
<evidence type="ECO:0000313" key="12">
    <source>
        <dbReference type="EMBL" id="AKM11305.1"/>
    </source>
</evidence>
<dbReference type="InterPro" id="IPR014016">
    <property type="entry name" value="UvrD-like_ATP-bd"/>
</dbReference>
<dbReference type="Gene3D" id="1.10.486.10">
    <property type="entry name" value="PCRA, domain 4"/>
    <property type="match status" value="1"/>
</dbReference>
<evidence type="ECO:0000256" key="4">
    <source>
        <dbReference type="ARBA" id="ARBA00022806"/>
    </source>
</evidence>
<dbReference type="CDD" id="cd17932">
    <property type="entry name" value="DEXQc_UvrD"/>
    <property type="match status" value="1"/>
</dbReference>
<dbReference type="PANTHER" id="PTHR11070">
    <property type="entry name" value="UVRD / RECB / PCRA DNA HELICASE FAMILY MEMBER"/>
    <property type="match status" value="1"/>
</dbReference>
<evidence type="ECO:0000256" key="8">
    <source>
        <dbReference type="ARBA" id="ARBA00034617"/>
    </source>
</evidence>
<keyword evidence="4 12" id="KW-0347">Helicase</keyword>
<dbReference type="GO" id="GO:0016887">
    <property type="term" value="F:ATP hydrolysis activity"/>
    <property type="evidence" value="ECO:0007669"/>
    <property type="project" value="RHEA"/>
</dbReference>
<evidence type="ECO:0000256" key="9">
    <source>
        <dbReference type="ARBA" id="ARBA00034808"/>
    </source>
</evidence>
<keyword evidence="5" id="KW-0067">ATP-binding</keyword>
<dbReference type="EC" id="5.6.2.4" evidence="9"/>
<protein>
    <recommendedName>
        <fullName evidence="9">DNA 3'-5' helicase</fullName>
        <ecNumber evidence="9">5.6.2.4</ecNumber>
    </recommendedName>
    <alternativeName>
        <fullName evidence="10">DNA 3'-5' helicase II</fullName>
    </alternativeName>
</protein>
<evidence type="ECO:0000256" key="7">
    <source>
        <dbReference type="ARBA" id="ARBA00023235"/>
    </source>
</evidence>
<keyword evidence="7" id="KW-0413">Isomerase</keyword>
<keyword evidence="2" id="KW-0547">Nucleotide-binding</keyword>
<dbReference type="AlphaFoldDB" id="A0A0G3XIA4"/>
<evidence type="ECO:0000256" key="2">
    <source>
        <dbReference type="ARBA" id="ARBA00022741"/>
    </source>
</evidence>
<dbReference type="SUPFAM" id="SSF52540">
    <property type="entry name" value="P-loop containing nucleoside triphosphate hydrolases"/>
    <property type="match status" value="1"/>
</dbReference>
<dbReference type="GO" id="GO:0005524">
    <property type="term" value="F:ATP binding"/>
    <property type="evidence" value="ECO:0007669"/>
    <property type="project" value="UniProtKB-UniRule"/>
</dbReference>
<dbReference type="InterPro" id="IPR014017">
    <property type="entry name" value="DNA_helicase_UvrD-like_C"/>
</dbReference>